<feature type="domain" description="PKD" evidence="2">
    <location>
        <begin position="953"/>
        <end position="1020"/>
    </location>
</feature>
<organism evidence="3 4">
    <name type="scientific">Paenibacillus aestuarii</name>
    <dbReference type="NCBI Taxonomy" id="516965"/>
    <lineage>
        <taxon>Bacteria</taxon>
        <taxon>Bacillati</taxon>
        <taxon>Bacillota</taxon>
        <taxon>Bacilli</taxon>
        <taxon>Bacillales</taxon>
        <taxon>Paenibacillaceae</taxon>
        <taxon>Paenibacillus</taxon>
    </lineage>
</organism>
<reference evidence="4" key="1">
    <citation type="journal article" date="2019" name="Int. J. Syst. Evol. Microbiol.">
        <title>The Global Catalogue of Microorganisms (GCM) 10K type strain sequencing project: providing services to taxonomists for standard genome sequencing and annotation.</title>
        <authorList>
            <consortium name="The Broad Institute Genomics Platform"/>
            <consortium name="The Broad Institute Genome Sequencing Center for Infectious Disease"/>
            <person name="Wu L."/>
            <person name="Ma J."/>
        </authorList>
    </citation>
    <scope>NUCLEOTIDE SEQUENCE [LARGE SCALE GENOMIC DNA]</scope>
    <source>
        <strain evidence="4">KACC 11904</strain>
    </source>
</reference>
<dbReference type="PANTHER" id="PTHR23019:SF0">
    <property type="entry name" value="NUCLEAR PORE MEMBRANE GLYCOPROTEIN 210"/>
    <property type="match status" value="1"/>
</dbReference>
<dbReference type="SMART" id="SM00635">
    <property type="entry name" value="BID_2"/>
    <property type="match status" value="6"/>
</dbReference>
<dbReference type="InterPro" id="IPR013783">
    <property type="entry name" value="Ig-like_fold"/>
</dbReference>
<dbReference type="InterPro" id="IPR000601">
    <property type="entry name" value="PKD_dom"/>
</dbReference>
<dbReference type="EMBL" id="JBHSMJ010000065">
    <property type="protein sequence ID" value="MFC5453088.1"/>
    <property type="molecule type" value="Genomic_DNA"/>
</dbReference>
<keyword evidence="1" id="KW-0732">Signal</keyword>
<dbReference type="InterPro" id="IPR045197">
    <property type="entry name" value="NUP210-like"/>
</dbReference>
<comment type="caution">
    <text evidence="3">The sequence shown here is derived from an EMBL/GenBank/DDBJ whole genome shotgun (WGS) entry which is preliminary data.</text>
</comment>
<evidence type="ECO:0000313" key="3">
    <source>
        <dbReference type="EMBL" id="MFC5453088.1"/>
    </source>
</evidence>
<feature type="chain" id="PRO_5045810342" evidence="1">
    <location>
        <begin position="26"/>
        <end position="1566"/>
    </location>
</feature>
<evidence type="ECO:0000256" key="1">
    <source>
        <dbReference type="SAM" id="SignalP"/>
    </source>
</evidence>
<dbReference type="InterPro" id="IPR003343">
    <property type="entry name" value="Big_2"/>
</dbReference>
<feature type="signal peptide" evidence="1">
    <location>
        <begin position="1"/>
        <end position="25"/>
    </location>
</feature>
<dbReference type="InterPro" id="IPR035986">
    <property type="entry name" value="PKD_dom_sf"/>
</dbReference>
<name>A0ABW0KI20_9BACL</name>
<dbReference type="PROSITE" id="PS50093">
    <property type="entry name" value="PKD"/>
    <property type="match status" value="1"/>
</dbReference>
<dbReference type="SUPFAM" id="SSF49299">
    <property type="entry name" value="PKD domain"/>
    <property type="match status" value="1"/>
</dbReference>
<dbReference type="Gene3D" id="2.60.40.1080">
    <property type="match status" value="4"/>
</dbReference>
<dbReference type="Gene3D" id="2.60.40.10">
    <property type="entry name" value="Immunoglobulins"/>
    <property type="match status" value="2"/>
</dbReference>
<keyword evidence="4" id="KW-1185">Reference proteome</keyword>
<evidence type="ECO:0000313" key="4">
    <source>
        <dbReference type="Proteomes" id="UP001596044"/>
    </source>
</evidence>
<dbReference type="RefSeq" id="WP_270879339.1">
    <property type="nucleotide sequence ID" value="NZ_JAQFVF010000023.1"/>
</dbReference>
<dbReference type="SUPFAM" id="SSF49373">
    <property type="entry name" value="Invasin/intimin cell-adhesion fragments"/>
    <property type="match status" value="4"/>
</dbReference>
<dbReference type="InterPro" id="IPR008964">
    <property type="entry name" value="Invasin/intimin_cell_adhesion"/>
</dbReference>
<dbReference type="Proteomes" id="UP001596044">
    <property type="component" value="Unassembled WGS sequence"/>
</dbReference>
<dbReference type="SMART" id="SM00089">
    <property type="entry name" value="PKD"/>
    <property type="match status" value="3"/>
</dbReference>
<evidence type="ECO:0000259" key="2">
    <source>
        <dbReference type="PROSITE" id="PS50093"/>
    </source>
</evidence>
<gene>
    <name evidence="3" type="ORF">ACFPOG_33270</name>
</gene>
<dbReference type="InterPro" id="IPR022409">
    <property type="entry name" value="PKD/Chitinase_dom"/>
</dbReference>
<dbReference type="Pfam" id="PF02368">
    <property type="entry name" value="Big_2"/>
    <property type="match status" value="2"/>
</dbReference>
<accession>A0ABW0KI20</accession>
<sequence>MYRLKKKKISLLLIASLSTSLISLAGIPPTPAHATGASKVVKILEIKDLDKPASGDTDTITSDLSPILGSDNTFKVETVSMKKFVALRDELDGKYDAIYFGKSLFNPTPETGSGSPRNHNTRYEENDITTLKSDEIRDKYISKGLPVIVYDDSTGHRGALQQGYLNSNNNYVASHKKLYDLFAPYNATPKPNDNVIFVSSSDISSKSNFITKTNITSRASARPQITLNSGPKDYTVAANQSFSYTAGDTLTYNFDLSSVSNISQRNLVANLYLGVDSVLGFNANQLVATAPVTSLNGNTISFTLPKGYSGLYYWRLEVVDQTSTGKLKDAVSGVFRFKDQKPVINVLQVLPDNTSNASSLLNSTNLTQSYLDQEDYTIKISVMNFSTFNASEYAKLNSRYDMLIFGFNDEYNKTANITQTPADAVKDFIRTGQGVMFTHDTVYEGNQTWITNFQIATGQTGTKTNLGLSAPYSSTSTKKVNEGLLTQYPFYISGTTPAVATTHDQYYKLDLEDKSLIPWYNIDGSPRDKDDSWNHYYTYSKGNVTYSGTGHNFVGSKLNSNFPDWEQKLFVNTMFRAFIGSNHKPTLDILAPVPFSATDKNYISSNSDISVSFKPNDLDLNDKKVTSSITFKYTDASGRVITNTVMPDTETVKGETVTKTFTNPLAATGGDLTISVTTKDAQGAMETKEVVVKVITSTNLTPDRTISADKVEKNSSITVNYAIKPTAKDYSASTNVSDLTISGIHYRETFPANLQLSNYPTTLTKTGTLANGFTLEGDLPNITYRREGNKFVADNYNFQIVVQPTTNGDYSLTNALLSYRDYLNSTSSQSVQFPNKVFSAYTKLTSLSLDNITIAKGDVTKLLPKYSPDDATYHSNENFTWSSDATSNVTVTSSGQVTGVNAGTARITVTATDGSGLTATGTVSVIEPGLNIAGPSEVAVGSAINLQAALVTAGNEAITSLQWSSSNNATAQFTVADQPTGTLSGKQPGTVTVTVTVTTDKGQTYTKTYTVTVYQPLTSLSIQDATIRVGEEIRAAYGPVDARNTTLSWSTTQPSIVDVSGGTIKGLAPGTASVTVKSTDGSNLSSTATITVKKPSLTFDGPTMVKVGDKITIQANLDTVNEQISSVKWLVTAEDQQKATFTENADHNDLVRNLLGKTPGVINGSISITTDKGNTYPTTVNPASFHVTVYDFNLDDAKLLVGETATLNPVLAPAGLVSSNYDWSSSNTSVVSVDSNGMIKGNAAGTATITVTSKDNPNIKDTATITVSQYPVTIDLNGQLLVNGSVDLNVGDAITLTASFNSSNQKLAEDPTWEITDASHATDITPSGKSATKTFKGLQEGTVTGKVTVTTTAGVKYTSEPFTIHVKNPIQSVDITRADNSTAPVNVNDSVNLKAVITPSSAAVSSYKWFILEEGTTGGAALSSDSSSQVTFTGRKRGNVIVKLLVIGKYNEEKSSTITINVKENMTAIQLPEGPIKLTLGSATNSARDLWNETTVVPSSMKSEIKDQVNWSVSDSSVIKVVDGVVTGVNKGTATVTATYTNDDGTQQRDTVTVIVESPRNSQNKY</sequence>
<proteinExistence type="predicted"/>
<protein>
    <submittedName>
        <fullName evidence="3">DUF5057 domain-containing protein</fullName>
    </submittedName>
</protein>
<dbReference type="PANTHER" id="PTHR23019">
    <property type="entry name" value="NUCLEAR PORE MEMBRANE GLYCOPROTEIN GP210-RELATED"/>
    <property type="match status" value="1"/>
</dbReference>